<comment type="caution">
    <text evidence="2">The sequence shown here is derived from an EMBL/GenBank/DDBJ whole genome shotgun (WGS) entry which is preliminary data.</text>
</comment>
<reference evidence="3" key="1">
    <citation type="journal article" date="2015" name="Nat. Genet.">
        <title>The genome and transcriptome of the zoonotic hookworm Ancylostoma ceylanicum identify infection-specific gene families.</title>
        <authorList>
            <person name="Schwarz E.M."/>
            <person name="Hu Y."/>
            <person name="Antoshechkin I."/>
            <person name="Miller M.M."/>
            <person name="Sternberg P.W."/>
            <person name="Aroian R.V."/>
        </authorList>
    </citation>
    <scope>NUCLEOTIDE SEQUENCE</scope>
    <source>
        <strain evidence="3">HY135</strain>
    </source>
</reference>
<dbReference type="Proteomes" id="UP000024635">
    <property type="component" value="Unassembled WGS sequence"/>
</dbReference>
<gene>
    <name evidence="2" type="primary">Acey_s0289.g1499</name>
    <name evidence="2" type="ORF">Y032_0289g1499</name>
</gene>
<evidence type="ECO:0000313" key="3">
    <source>
        <dbReference type="Proteomes" id="UP000024635"/>
    </source>
</evidence>
<keyword evidence="3" id="KW-1185">Reference proteome</keyword>
<evidence type="ECO:0000313" key="2">
    <source>
        <dbReference type="EMBL" id="EYB85861.1"/>
    </source>
</evidence>
<organism evidence="2 3">
    <name type="scientific">Ancylostoma ceylanicum</name>
    <dbReference type="NCBI Taxonomy" id="53326"/>
    <lineage>
        <taxon>Eukaryota</taxon>
        <taxon>Metazoa</taxon>
        <taxon>Ecdysozoa</taxon>
        <taxon>Nematoda</taxon>
        <taxon>Chromadorea</taxon>
        <taxon>Rhabditida</taxon>
        <taxon>Rhabditina</taxon>
        <taxon>Rhabditomorpha</taxon>
        <taxon>Strongyloidea</taxon>
        <taxon>Ancylostomatidae</taxon>
        <taxon>Ancylostomatinae</taxon>
        <taxon>Ancylostoma</taxon>
    </lineage>
</organism>
<dbReference type="EMBL" id="JARK01001625">
    <property type="protein sequence ID" value="EYB85861.1"/>
    <property type="molecule type" value="Genomic_DNA"/>
</dbReference>
<protein>
    <submittedName>
        <fullName evidence="2">Uncharacterized protein</fullName>
    </submittedName>
</protein>
<dbReference type="AlphaFoldDB" id="A0A016S5V1"/>
<feature type="region of interest" description="Disordered" evidence="1">
    <location>
        <begin position="29"/>
        <end position="65"/>
    </location>
</feature>
<sequence>MFGPPPLAELTSAPNPVVPEVGVLLQRVHPLRPRRRRRRGGDGSLSSRRRRQVSLDGVRDRDPSGVGLADALGLGGEVGVRLAHGRLPPEMEIQRRECERGGHGQLMAMEPGIDTSLTVRTASISTRISYEMVCSSQRSMQLSKRQQAMRHGIQEEYTQTGDGHKLRHTGAAAWPGIRLFHFGGLPTKPTDAAIRINPF</sequence>
<name>A0A016S5V1_9BILA</name>
<accession>A0A016S5V1</accession>
<feature type="compositionally biased region" description="Basic residues" evidence="1">
    <location>
        <begin position="29"/>
        <end position="39"/>
    </location>
</feature>
<evidence type="ECO:0000256" key="1">
    <source>
        <dbReference type="SAM" id="MobiDB-lite"/>
    </source>
</evidence>
<proteinExistence type="predicted"/>